<dbReference type="SUPFAM" id="SSF143744">
    <property type="entry name" value="GlcG-like"/>
    <property type="match status" value="1"/>
</dbReference>
<protein>
    <submittedName>
        <fullName evidence="1">Uncharacterized protein GlcG (DUF336 family)</fullName>
    </submittedName>
</protein>
<dbReference type="EMBL" id="SLUI01000004">
    <property type="protein sequence ID" value="TCL38231.1"/>
    <property type="molecule type" value="Genomic_DNA"/>
</dbReference>
<dbReference type="PANTHER" id="PTHR34309">
    <property type="entry name" value="SLR1406 PROTEIN"/>
    <property type="match status" value="1"/>
</dbReference>
<accession>A0A4R1PZC5</accession>
<evidence type="ECO:0000313" key="2">
    <source>
        <dbReference type="Proteomes" id="UP000295063"/>
    </source>
</evidence>
<name>A0A4R1PZC5_9FIRM</name>
<dbReference type="RefSeq" id="WP_132077905.1">
    <property type="nucleotide sequence ID" value="NZ_DAIMLW010000034.1"/>
</dbReference>
<dbReference type="Proteomes" id="UP000295063">
    <property type="component" value="Unassembled WGS sequence"/>
</dbReference>
<keyword evidence="2" id="KW-1185">Reference proteome</keyword>
<reference evidence="1 2" key="1">
    <citation type="submission" date="2019-03" db="EMBL/GenBank/DDBJ databases">
        <title>Genomic Encyclopedia of Type Strains, Phase IV (KMG-IV): sequencing the most valuable type-strain genomes for metagenomic binning, comparative biology and taxonomic classification.</title>
        <authorList>
            <person name="Goeker M."/>
        </authorList>
    </citation>
    <scope>NUCLEOTIDE SEQUENCE [LARGE SCALE GENOMIC DNA]</scope>
    <source>
        <strain evidence="1 2">DSM 15969</strain>
    </source>
</reference>
<dbReference type="InterPro" id="IPR038084">
    <property type="entry name" value="PduO/GlcC-like_sf"/>
</dbReference>
<proteinExistence type="predicted"/>
<dbReference type="Pfam" id="PF03928">
    <property type="entry name" value="HbpS-like"/>
    <property type="match status" value="1"/>
</dbReference>
<sequence length="135" mass="14569">MTALTMKQCREITDWIIDTTGKDGGQPVAIAICDGEGFLLSLVKMDEVPTKSVHFAQHKAYTAARMQTATDAFLARLQREQLDIQYFCDPKLAALPGGAPIYAPSGKLVGSVGISGRPSQEDQELANAAAQRILF</sequence>
<gene>
    <name evidence="1" type="ORF">EV210_104200</name>
</gene>
<dbReference type="PANTHER" id="PTHR34309:SF10">
    <property type="entry name" value="SLR1406 PROTEIN"/>
    <property type="match status" value="1"/>
</dbReference>
<dbReference type="OrthoDB" id="1684899at2"/>
<dbReference type="InterPro" id="IPR005624">
    <property type="entry name" value="PduO/GlcC-like"/>
</dbReference>
<dbReference type="InterPro" id="IPR052517">
    <property type="entry name" value="GlcG_carb_metab_protein"/>
</dbReference>
<dbReference type="Gene3D" id="3.30.450.150">
    <property type="entry name" value="Haem-degrading domain"/>
    <property type="match status" value="1"/>
</dbReference>
<comment type="caution">
    <text evidence="1">The sequence shown here is derived from an EMBL/GenBank/DDBJ whole genome shotgun (WGS) entry which is preliminary data.</text>
</comment>
<organism evidence="1 2">
    <name type="scientific">Anaerospora hongkongensis</name>
    <dbReference type="NCBI Taxonomy" id="244830"/>
    <lineage>
        <taxon>Bacteria</taxon>
        <taxon>Bacillati</taxon>
        <taxon>Bacillota</taxon>
        <taxon>Negativicutes</taxon>
        <taxon>Selenomonadales</taxon>
        <taxon>Sporomusaceae</taxon>
        <taxon>Anaerospora</taxon>
    </lineage>
</organism>
<evidence type="ECO:0000313" key="1">
    <source>
        <dbReference type="EMBL" id="TCL38231.1"/>
    </source>
</evidence>
<dbReference type="AlphaFoldDB" id="A0A4R1PZC5"/>